<sequence length="569" mass="63146">MATSLQHFAVNPPSTFLGPTDWKTSPVQISKISQKPIKTSSFKGIYRQESLKEAFQSLSSSFTGQNPPQFCLDEVYSLVLELCASDKCLRRGQQIHTHIAKSNAVDDSVFLSTKLVFMYGKCGSLLDAEKVFDRMCERSIFTWNAMIGAYVANGEPFEALELYSVMRVHGVPLDACTFPLVVKACGELENLCNGREIHALAIKLGFVDNAFIANSLVGMYAKCDALEVAIQMFYRMSAKDVVLWNSIISAYIASGQSIEALRIFEEMLEAGLSPSTYSFVMALQACEDMSLEKVGMEIHATILKSRHHLDVYVANSLIVMYTRCGKIGEALRIFDGMDDRDAISWNSMLSGFIRNGLYSEALHFCHEMQEAGLKPDHGSVVSLLAASARLGNLMCGMEIHAYAIKSGLDTDLLVGNTLIDLYGKCSKTNYMDFVSDRIPKKDIISWTTVIARHAQNNCHLRALELFQKAQMEKIGVDKLMIGSILRACSGLKCVSLAKEIHGYILRRGLSDLVLHNTFVDVYGACGNVHYASHVFKLIEDKCIVSWTSMISCYVHNGFSNEALLPFPFT</sequence>
<evidence type="ECO:0000313" key="2">
    <source>
        <dbReference type="Proteomes" id="UP000828048"/>
    </source>
</evidence>
<protein>
    <submittedName>
        <fullName evidence="1">Uncharacterized protein</fullName>
    </submittedName>
</protein>
<dbReference type="EMBL" id="CM037156">
    <property type="protein sequence ID" value="KAH7837278.1"/>
    <property type="molecule type" value="Genomic_DNA"/>
</dbReference>
<organism evidence="1 2">
    <name type="scientific">Vaccinium darrowii</name>
    <dbReference type="NCBI Taxonomy" id="229202"/>
    <lineage>
        <taxon>Eukaryota</taxon>
        <taxon>Viridiplantae</taxon>
        <taxon>Streptophyta</taxon>
        <taxon>Embryophyta</taxon>
        <taxon>Tracheophyta</taxon>
        <taxon>Spermatophyta</taxon>
        <taxon>Magnoliopsida</taxon>
        <taxon>eudicotyledons</taxon>
        <taxon>Gunneridae</taxon>
        <taxon>Pentapetalae</taxon>
        <taxon>asterids</taxon>
        <taxon>Ericales</taxon>
        <taxon>Ericaceae</taxon>
        <taxon>Vaccinioideae</taxon>
        <taxon>Vaccinieae</taxon>
        <taxon>Vaccinium</taxon>
    </lineage>
</organism>
<dbReference type="Proteomes" id="UP000828048">
    <property type="component" value="Chromosome 6"/>
</dbReference>
<reference evidence="1 2" key="1">
    <citation type="journal article" date="2021" name="Hortic Res">
        <title>High-quality reference genome and annotation aids understanding of berry development for evergreen blueberry (Vaccinium darrowii).</title>
        <authorList>
            <person name="Yu J."/>
            <person name="Hulse-Kemp A.M."/>
            <person name="Babiker E."/>
            <person name="Staton M."/>
        </authorList>
    </citation>
    <scope>NUCLEOTIDE SEQUENCE [LARGE SCALE GENOMIC DNA]</scope>
    <source>
        <strain evidence="2">cv. NJ 8807/NJ 8810</strain>
        <tissue evidence="1">Young leaf</tissue>
    </source>
</reference>
<comment type="caution">
    <text evidence="1">The sequence shown here is derived from an EMBL/GenBank/DDBJ whole genome shotgun (WGS) entry which is preliminary data.</text>
</comment>
<proteinExistence type="predicted"/>
<evidence type="ECO:0000313" key="1">
    <source>
        <dbReference type="EMBL" id="KAH7837278.1"/>
    </source>
</evidence>
<keyword evidence="2" id="KW-1185">Reference proteome</keyword>
<gene>
    <name evidence="1" type="ORF">Vadar_011952</name>
</gene>
<accession>A0ACB7X9N9</accession>
<name>A0ACB7X9N9_9ERIC</name>